<proteinExistence type="predicted"/>
<keyword evidence="3 6" id="KW-1133">Transmembrane helix</keyword>
<evidence type="ECO:0000256" key="6">
    <source>
        <dbReference type="SAM" id="Phobius"/>
    </source>
</evidence>
<dbReference type="GO" id="GO:0032153">
    <property type="term" value="C:cell division site"/>
    <property type="evidence" value="ECO:0007669"/>
    <property type="project" value="TreeGrafter"/>
</dbReference>
<feature type="signal peptide" evidence="7">
    <location>
        <begin position="1"/>
        <end position="31"/>
    </location>
</feature>
<sequence length="833" mass="87693">MLRPATPLTILFFVAFVLLLISTISTPIVKGIPLASYNGVTYGVFGYCQSSGCSKIQIGYSPNTDNTNFSLSSSTRHDLPSILIVHPIAAALTLICFVLAATSHLHSPSHSPRYLLALIILSVPTLLITLLAFLVDILLFVPHLAWGGWIVLAATILILASCIVTCAMRRTLVSRKARKKRIAENAEMSGENFYARQAPPPVMVMDRAESPPPLTTQPVMRGGLDDNKLPAFASFETKTTADDDRIPLNTRTPSNKTLPSMPGSGGQAYSDDGFSRSGASGRGGPIGMRGGRGGRYNGPRDEYGNPLPSSNAFGPMPPVGRRRDMSEPPMRRQYSDETMNSQSSRGRGRGGYAPRGYGRGGPYGPGRGGPYGSGRGGYGPGRGGYGPGNGRGGMPSGAMAAGAGAGMMADEYGRGQGPPPGYANGYPPEGRPGQYDALGGPAGYGRSPSAPGYGRRPSPGPPSAPGGYGRQSPGPPSAPGGYRRGPSPGGYGSGPSPPQQTIPGGYGVGPPPGGDYAYARQVPPGQQPIQPYRNEPSPPLPLQHPGDGEIIGQAIEMDARTGSPGLVSPQFPRTQHLRDSDSDVQGLVGLQKQGANKEHRDSPMSLTSVYSGEQQYVPPRSAWTGVTRGVTPPPNNTTLDPVELPTSNQNTMRRPRTSSLPQAHAPGHRRNQPSADAYYEDVDPRFVVPDPDTARQTQATTSSAAVPASLMPGISQAPSDLPRAQYPTIETIDPSSSYEELQDGQMSPASDHSVMTSISQRGVNPNWRPGTEAAAPQRSGQANLGVPGRREQRLQQQQRDVLLSSNPDFELPAGSGPHGRIPAGISGQQGQAF</sequence>
<dbReference type="OrthoDB" id="2354757at2759"/>
<keyword evidence="7" id="KW-0732">Signal</keyword>
<evidence type="ECO:0000256" key="3">
    <source>
        <dbReference type="ARBA" id="ARBA00022989"/>
    </source>
</evidence>
<feature type="compositionally biased region" description="Basic and acidic residues" evidence="5">
    <location>
        <begin position="321"/>
        <end position="335"/>
    </location>
</feature>
<evidence type="ECO:0000256" key="2">
    <source>
        <dbReference type="ARBA" id="ARBA00022692"/>
    </source>
</evidence>
<keyword evidence="9" id="KW-1185">Reference proteome</keyword>
<gene>
    <name evidence="8" type="primary">RIM9</name>
    <name evidence="8" type="ORF">IMSHALPRED_007518</name>
</gene>
<feature type="compositionally biased region" description="Low complexity" evidence="5">
    <location>
        <begin position="396"/>
        <end position="409"/>
    </location>
</feature>
<feature type="transmembrane region" description="Helical" evidence="6">
    <location>
        <begin position="79"/>
        <end position="102"/>
    </location>
</feature>
<keyword evidence="2 6" id="KW-0812">Transmembrane</keyword>
<feature type="compositionally biased region" description="Polar residues" evidence="5">
    <location>
        <begin position="733"/>
        <end position="763"/>
    </location>
</feature>
<dbReference type="PANTHER" id="PTHR28013:SF3">
    <property type="entry name" value="PROTEIN DCV1-RELATED"/>
    <property type="match status" value="1"/>
</dbReference>
<organism evidence="8 9">
    <name type="scientific">Imshaugia aleurites</name>
    <dbReference type="NCBI Taxonomy" id="172621"/>
    <lineage>
        <taxon>Eukaryota</taxon>
        <taxon>Fungi</taxon>
        <taxon>Dikarya</taxon>
        <taxon>Ascomycota</taxon>
        <taxon>Pezizomycotina</taxon>
        <taxon>Lecanoromycetes</taxon>
        <taxon>OSLEUM clade</taxon>
        <taxon>Lecanoromycetidae</taxon>
        <taxon>Lecanorales</taxon>
        <taxon>Lecanorineae</taxon>
        <taxon>Parmeliaceae</taxon>
        <taxon>Imshaugia</taxon>
    </lineage>
</organism>
<feature type="transmembrane region" description="Helical" evidence="6">
    <location>
        <begin position="114"/>
        <end position="140"/>
    </location>
</feature>
<feature type="compositionally biased region" description="Gly residues" evidence="5">
    <location>
        <begin position="349"/>
        <end position="395"/>
    </location>
</feature>
<feature type="compositionally biased region" description="Gly residues" evidence="5">
    <location>
        <begin position="280"/>
        <end position="296"/>
    </location>
</feature>
<feature type="region of interest" description="Disordered" evidence="5">
    <location>
        <begin position="237"/>
        <end position="548"/>
    </location>
</feature>
<evidence type="ECO:0000313" key="9">
    <source>
        <dbReference type="Proteomes" id="UP000664534"/>
    </source>
</evidence>
<feature type="compositionally biased region" description="Polar residues" evidence="5">
    <location>
        <begin position="249"/>
        <end position="258"/>
    </location>
</feature>
<dbReference type="InterPro" id="IPR051380">
    <property type="entry name" value="pH-response_reg_palI/RIM9"/>
</dbReference>
<evidence type="ECO:0000313" key="8">
    <source>
        <dbReference type="EMBL" id="CAF9908851.1"/>
    </source>
</evidence>
<protein>
    <submittedName>
        <fullName evidence="8">Regulator of ime2</fullName>
    </submittedName>
</protein>
<feature type="compositionally biased region" description="Polar residues" evidence="5">
    <location>
        <begin position="645"/>
        <end position="661"/>
    </location>
</feature>
<accession>A0A8H3ELG1</accession>
<feature type="compositionally biased region" description="Low complexity" evidence="5">
    <location>
        <begin position="445"/>
        <end position="457"/>
    </location>
</feature>
<comment type="subcellular location">
    <subcellularLocation>
        <location evidence="1">Membrane</location>
        <topology evidence="1">Multi-pass membrane protein</topology>
    </subcellularLocation>
</comment>
<reference evidence="8" key="1">
    <citation type="submission" date="2021-03" db="EMBL/GenBank/DDBJ databases">
        <authorList>
            <person name="Tagirdzhanova G."/>
        </authorList>
    </citation>
    <scope>NUCLEOTIDE SEQUENCE</scope>
</reference>
<feature type="region of interest" description="Disordered" evidence="5">
    <location>
        <begin position="620"/>
        <end position="833"/>
    </location>
</feature>
<dbReference type="Proteomes" id="UP000664534">
    <property type="component" value="Unassembled WGS sequence"/>
</dbReference>
<evidence type="ECO:0000256" key="5">
    <source>
        <dbReference type="SAM" id="MobiDB-lite"/>
    </source>
</evidence>
<keyword evidence="4 6" id="KW-0472">Membrane</keyword>
<dbReference type="Pfam" id="PF06687">
    <property type="entry name" value="SUR7"/>
    <property type="match status" value="1"/>
</dbReference>
<dbReference type="GO" id="GO:0005886">
    <property type="term" value="C:plasma membrane"/>
    <property type="evidence" value="ECO:0007669"/>
    <property type="project" value="InterPro"/>
</dbReference>
<dbReference type="GO" id="GO:0035838">
    <property type="term" value="C:growing cell tip"/>
    <property type="evidence" value="ECO:0007669"/>
    <property type="project" value="TreeGrafter"/>
</dbReference>
<evidence type="ECO:0000256" key="7">
    <source>
        <dbReference type="SAM" id="SignalP"/>
    </source>
</evidence>
<dbReference type="EMBL" id="CAJPDT010000005">
    <property type="protein sequence ID" value="CAF9908851.1"/>
    <property type="molecule type" value="Genomic_DNA"/>
</dbReference>
<dbReference type="PANTHER" id="PTHR28013">
    <property type="entry name" value="PROTEIN DCV1-RELATED"/>
    <property type="match status" value="1"/>
</dbReference>
<name>A0A8H3ELG1_9LECA</name>
<feature type="transmembrane region" description="Helical" evidence="6">
    <location>
        <begin position="146"/>
        <end position="168"/>
    </location>
</feature>
<dbReference type="InterPro" id="IPR009571">
    <property type="entry name" value="SUR7/Rim9-like_fungi"/>
</dbReference>
<comment type="caution">
    <text evidence="8">The sequence shown here is derived from an EMBL/GenBank/DDBJ whole genome shotgun (WGS) entry which is preliminary data.</text>
</comment>
<feature type="region of interest" description="Disordered" evidence="5">
    <location>
        <begin position="560"/>
        <end position="583"/>
    </location>
</feature>
<evidence type="ECO:0000256" key="1">
    <source>
        <dbReference type="ARBA" id="ARBA00004141"/>
    </source>
</evidence>
<dbReference type="AlphaFoldDB" id="A0A8H3ELG1"/>
<evidence type="ECO:0000256" key="4">
    <source>
        <dbReference type="ARBA" id="ARBA00023136"/>
    </source>
</evidence>
<feature type="chain" id="PRO_5034469869" evidence="7">
    <location>
        <begin position="32"/>
        <end position="833"/>
    </location>
</feature>
<feature type="compositionally biased region" description="Low complexity" evidence="5">
    <location>
        <begin position="685"/>
        <end position="705"/>
    </location>
</feature>